<dbReference type="NCBIfam" id="TIGR00254">
    <property type="entry name" value="GGDEF"/>
    <property type="match status" value="1"/>
</dbReference>
<name>A0A0R2U9B1_9GAMM</name>
<keyword evidence="4" id="KW-0472">Membrane</keyword>
<protein>
    <recommendedName>
        <fullName evidence="2">diguanylate cyclase</fullName>
        <ecNumber evidence="2">2.7.7.65</ecNumber>
    </recommendedName>
</protein>
<proteinExistence type="predicted"/>
<evidence type="ECO:0000256" key="2">
    <source>
        <dbReference type="ARBA" id="ARBA00012528"/>
    </source>
</evidence>
<evidence type="ECO:0000256" key="4">
    <source>
        <dbReference type="SAM" id="Phobius"/>
    </source>
</evidence>
<dbReference type="GO" id="GO:0043709">
    <property type="term" value="P:cell adhesion involved in single-species biofilm formation"/>
    <property type="evidence" value="ECO:0007669"/>
    <property type="project" value="TreeGrafter"/>
</dbReference>
<comment type="cofactor">
    <cofactor evidence="1">
        <name>Mg(2+)</name>
        <dbReference type="ChEBI" id="CHEBI:18420"/>
    </cofactor>
</comment>
<dbReference type="GO" id="GO:1902201">
    <property type="term" value="P:negative regulation of bacterial-type flagellum-dependent cell motility"/>
    <property type="evidence" value="ECO:0007669"/>
    <property type="project" value="TreeGrafter"/>
</dbReference>
<dbReference type="FunFam" id="3.30.70.270:FF:000001">
    <property type="entry name" value="Diguanylate cyclase domain protein"/>
    <property type="match status" value="1"/>
</dbReference>
<organism evidence="6 7">
    <name type="scientific">SAR92 bacterium BACL26 MAG-121220-bin70</name>
    <dbReference type="NCBI Taxonomy" id="1655626"/>
    <lineage>
        <taxon>Bacteria</taxon>
        <taxon>Pseudomonadati</taxon>
        <taxon>Pseudomonadota</taxon>
        <taxon>Gammaproteobacteria</taxon>
        <taxon>Cellvibrionales</taxon>
        <taxon>Porticoccaceae</taxon>
        <taxon>SAR92 clade</taxon>
    </lineage>
</organism>
<comment type="catalytic activity">
    <reaction evidence="3">
        <text>2 GTP = 3',3'-c-di-GMP + 2 diphosphate</text>
        <dbReference type="Rhea" id="RHEA:24898"/>
        <dbReference type="ChEBI" id="CHEBI:33019"/>
        <dbReference type="ChEBI" id="CHEBI:37565"/>
        <dbReference type="ChEBI" id="CHEBI:58805"/>
        <dbReference type="EC" id="2.7.7.65"/>
    </reaction>
</comment>
<dbReference type="GO" id="GO:0052621">
    <property type="term" value="F:diguanylate cyclase activity"/>
    <property type="evidence" value="ECO:0007669"/>
    <property type="project" value="UniProtKB-EC"/>
</dbReference>
<dbReference type="Pfam" id="PF21623">
    <property type="entry name" value="HK_sensor_dom_bact"/>
    <property type="match status" value="1"/>
</dbReference>
<evidence type="ECO:0000313" key="7">
    <source>
        <dbReference type="Proteomes" id="UP000051213"/>
    </source>
</evidence>
<gene>
    <name evidence="6" type="ORF">ABS24_05365</name>
</gene>
<dbReference type="SMART" id="SM00267">
    <property type="entry name" value="GGDEF"/>
    <property type="match status" value="1"/>
</dbReference>
<dbReference type="PANTHER" id="PTHR45138">
    <property type="entry name" value="REGULATORY COMPONENTS OF SENSORY TRANSDUCTION SYSTEM"/>
    <property type="match status" value="1"/>
</dbReference>
<dbReference type="CDD" id="cd01949">
    <property type="entry name" value="GGDEF"/>
    <property type="match status" value="1"/>
</dbReference>
<dbReference type="InterPro" id="IPR050469">
    <property type="entry name" value="Diguanylate_Cyclase"/>
</dbReference>
<dbReference type="EC" id="2.7.7.65" evidence="2"/>
<dbReference type="Pfam" id="PF00990">
    <property type="entry name" value="GGDEF"/>
    <property type="match status" value="1"/>
</dbReference>
<evidence type="ECO:0000259" key="5">
    <source>
        <dbReference type="PROSITE" id="PS50887"/>
    </source>
</evidence>
<dbReference type="GO" id="GO:0005886">
    <property type="term" value="C:plasma membrane"/>
    <property type="evidence" value="ECO:0007669"/>
    <property type="project" value="TreeGrafter"/>
</dbReference>
<dbReference type="InterPro" id="IPR043128">
    <property type="entry name" value="Rev_trsase/Diguanyl_cyclase"/>
</dbReference>
<reference evidence="6 7" key="1">
    <citation type="submission" date="2015-10" db="EMBL/GenBank/DDBJ databases">
        <title>Metagenome-Assembled Genomes uncover a global brackish microbiome.</title>
        <authorList>
            <person name="Hugerth L.W."/>
            <person name="Larsson J."/>
            <person name="Alneberg J."/>
            <person name="Lindh M.V."/>
            <person name="Legrand C."/>
            <person name="Pinhassi J."/>
            <person name="Andersson A.F."/>
        </authorList>
    </citation>
    <scope>NUCLEOTIDE SEQUENCE [LARGE SCALE GENOMIC DNA]</scope>
    <source>
        <strain evidence="6">BACL26 MAG-121220-bin70</strain>
    </source>
</reference>
<keyword evidence="4" id="KW-1133">Transmembrane helix</keyword>
<dbReference type="InterPro" id="IPR029151">
    <property type="entry name" value="Sensor-like_sf"/>
</dbReference>
<dbReference type="AlphaFoldDB" id="A0A0R2U9B1"/>
<dbReference type="InterPro" id="IPR048760">
    <property type="entry name" value="VP0354-like_sensor_dom"/>
</dbReference>
<dbReference type="EMBL" id="LICA01000161">
    <property type="protein sequence ID" value="KRO94322.1"/>
    <property type="molecule type" value="Genomic_DNA"/>
</dbReference>
<dbReference type="SUPFAM" id="SSF103190">
    <property type="entry name" value="Sensory domain-like"/>
    <property type="match status" value="1"/>
</dbReference>
<feature type="transmembrane region" description="Helical" evidence="4">
    <location>
        <begin position="24"/>
        <end position="45"/>
    </location>
</feature>
<evidence type="ECO:0000256" key="1">
    <source>
        <dbReference type="ARBA" id="ARBA00001946"/>
    </source>
</evidence>
<keyword evidence="4" id="KW-0812">Transmembrane</keyword>
<sequence>MLRERKFSGIRASYKNYFIPRYKVWWLIVLLIFISVAGICTSWQYRIDTAVQIINNHQQRLVDLTLSGVHTTAAEAVRHASELRDLPTIKQFLLQETDNNKNDLQSLLSNAIDAHSTFDSINILDNAGMEIIRVSAGRESALTLPSREFKDYTEDVIFSRAGKLLDNQFLVSPVIPLVGEGALVTYAIPTYRISTPLVVSGKRYGYLVYHLRHKTLFNRAKAIVLGDLPKAELDVYTQGGVWSTQLTPSEWTWAPLPSEAMRRKMFGDGAVRPSPERISEQWMQFVYLYDRTAPQNTDIAAIYRREFRDGQELISSVNAFVPVVLRVDYEGILSTIRLSARERWVELAAAVLAAIICAWGINWLWLKVSAWDSNRRREERELKDIANKDFLTDVMTRKAFLAYAASDFIPSPALPQACTILMLDLDFFKEINDSYGHLAGDSVLKQMTEAFQIGFGEYDQIARWGGDEFVLLLTNIEPSQILAVAERIRRRVIEIKHDVGGSVKVQVSVSIGAASVRGGSAMDSVSVMDAIKCADKALYQAKRDGGNRVAMISE</sequence>
<dbReference type="PANTHER" id="PTHR45138:SF9">
    <property type="entry name" value="DIGUANYLATE CYCLASE DGCM-RELATED"/>
    <property type="match status" value="1"/>
</dbReference>
<feature type="transmembrane region" description="Helical" evidence="4">
    <location>
        <begin position="344"/>
        <end position="366"/>
    </location>
</feature>
<feature type="domain" description="GGDEF" evidence="5">
    <location>
        <begin position="416"/>
        <end position="554"/>
    </location>
</feature>
<accession>A0A0R2U9B1</accession>
<dbReference type="InterPro" id="IPR029787">
    <property type="entry name" value="Nucleotide_cyclase"/>
</dbReference>
<dbReference type="Gene3D" id="3.30.70.270">
    <property type="match status" value="1"/>
</dbReference>
<dbReference type="PROSITE" id="PS50887">
    <property type="entry name" value="GGDEF"/>
    <property type="match status" value="1"/>
</dbReference>
<evidence type="ECO:0000313" key="6">
    <source>
        <dbReference type="EMBL" id="KRO94322.1"/>
    </source>
</evidence>
<dbReference type="SUPFAM" id="SSF55073">
    <property type="entry name" value="Nucleotide cyclase"/>
    <property type="match status" value="1"/>
</dbReference>
<dbReference type="Gene3D" id="3.30.450.20">
    <property type="entry name" value="PAS domain"/>
    <property type="match status" value="1"/>
</dbReference>
<comment type="caution">
    <text evidence="6">The sequence shown here is derived from an EMBL/GenBank/DDBJ whole genome shotgun (WGS) entry which is preliminary data.</text>
</comment>
<evidence type="ECO:0000256" key="3">
    <source>
        <dbReference type="ARBA" id="ARBA00034247"/>
    </source>
</evidence>
<dbReference type="InterPro" id="IPR000160">
    <property type="entry name" value="GGDEF_dom"/>
</dbReference>
<dbReference type="Proteomes" id="UP000051213">
    <property type="component" value="Unassembled WGS sequence"/>
</dbReference>